<feature type="compositionally biased region" description="Polar residues" evidence="1">
    <location>
        <begin position="66"/>
        <end position="86"/>
    </location>
</feature>
<reference evidence="3" key="1">
    <citation type="journal article" date="2019" name="Int. J. Syst. Evol. Microbiol.">
        <title>The Global Catalogue of Microorganisms (GCM) 10K type strain sequencing project: providing services to taxonomists for standard genome sequencing and annotation.</title>
        <authorList>
            <consortium name="The Broad Institute Genomics Platform"/>
            <consortium name="The Broad Institute Genome Sequencing Center for Infectious Disease"/>
            <person name="Wu L."/>
            <person name="Ma J."/>
        </authorList>
    </citation>
    <scope>NUCLEOTIDE SEQUENCE [LARGE SCALE GENOMIC DNA]</scope>
    <source>
        <strain evidence="3">KCTC 42217</strain>
    </source>
</reference>
<sequence length="121" mass="12557">MKAFLNLLFSGSALFIASCGEPGNQNEMASDTAYILDTHRSNTAADTSAVNVGASGAAQTVSITQYEESNGKQSSRVNVGSDTTGKQAHDGYPTRSRTSANKADTAGISSQGEGLPIRPRD</sequence>
<evidence type="ECO:0008006" key="4">
    <source>
        <dbReference type="Google" id="ProtNLM"/>
    </source>
</evidence>
<dbReference type="RefSeq" id="WP_255898616.1">
    <property type="nucleotide sequence ID" value="NZ_JAFMZO010000001.1"/>
</dbReference>
<comment type="caution">
    <text evidence="2">The sequence shown here is derived from an EMBL/GenBank/DDBJ whole genome shotgun (WGS) entry which is preliminary data.</text>
</comment>
<gene>
    <name evidence="2" type="ORF">ACFSJU_05090</name>
</gene>
<evidence type="ECO:0000256" key="1">
    <source>
        <dbReference type="SAM" id="MobiDB-lite"/>
    </source>
</evidence>
<evidence type="ECO:0000313" key="2">
    <source>
        <dbReference type="EMBL" id="MFD2161758.1"/>
    </source>
</evidence>
<dbReference type="PROSITE" id="PS51257">
    <property type="entry name" value="PROKAR_LIPOPROTEIN"/>
    <property type="match status" value="1"/>
</dbReference>
<feature type="compositionally biased region" description="Polar residues" evidence="1">
    <location>
        <begin position="95"/>
        <end position="112"/>
    </location>
</feature>
<accession>A0ABW4ZI91</accession>
<dbReference type="EMBL" id="JBHUHZ010000001">
    <property type="protein sequence ID" value="MFD2161758.1"/>
    <property type="molecule type" value="Genomic_DNA"/>
</dbReference>
<protein>
    <recommendedName>
        <fullName evidence="4">Lipoprotein</fullName>
    </recommendedName>
</protein>
<dbReference type="Proteomes" id="UP001597387">
    <property type="component" value="Unassembled WGS sequence"/>
</dbReference>
<keyword evidence="3" id="KW-1185">Reference proteome</keyword>
<organism evidence="2 3">
    <name type="scientific">Paradesertivirga mongoliensis</name>
    <dbReference type="NCBI Taxonomy" id="2100740"/>
    <lineage>
        <taxon>Bacteria</taxon>
        <taxon>Pseudomonadati</taxon>
        <taxon>Bacteroidota</taxon>
        <taxon>Sphingobacteriia</taxon>
        <taxon>Sphingobacteriales</taxon>
        <taxon>Sphingobacteriaceae</taxon>
        <taxon>Paradesertivirga</taxon>
    </lineage>
</organism>
<proteinExistence type="predicted"/>
<evidence type="ECO:0000313" key="3">
    <source>
        <dbReference type="Proteomes" id="UP001597387"/>
    </source>
</evidence>
<name>A0ABW4ZI91_9SPHI</name>
<feature type="region of interest" description="Disordered" evidence="1">
    <location>
        <begin position="66"/>
        <end position="121"/>
    </location>
</feature>